<keyword evidence="2" id="KW-1185">Reference proteome</keyword>
<reference evidence="1 2" key="1">
    <citation type="submission" date="2017-02" db="EMBL/GenBank/DDBJ databases">
        <authorList>
            <person name="Peterson S.W."/>
        </authorList>
    </citation>
    <scope>NUCLEOTIDE SEQUENCE [LARGE SCALE GENOMIC DNA]</scope>
    <source>
        <strain evidence="1 2">CECT 9027</strain>
    </source>
</reference>
<accession>A0A1R4B122</accession>
<proteinExistence type="predicted"/>
<name>A0A1R4B122_9VIBR</name>
<dbReference type="STRING" id="1918946.VPAL9027_00533"/>
<evidence type="ECO:0000313" key="2">
    <source>
        <dbReference type="Proteomes" id="UP000189475"/>
    </source>
</evidence>
<sequence length="48" mass="5659">MLTDKEKHLNKLTIIKTNTLETFKYIVNNSLINNKNIKINEITNTVFH</sequence>
<dbReference type="AlphaFoldDB" id="A0A1R4B122"/>
<organism evidence="1 2">
    <name type="scientific">Vibrio palustris</name>
    <dbReference type="NCBI Taxonomy" id="1918946"/>
    <lineage>
        <taxon>Bacteria</taxon>
        <taxon>Pseudomonadati</taxon>
        <taxon>Pseudomonadota</taxon>
        <taxon>Gammaproteobacteria</taxon>
        <taxon>Vibrionales</taxon>
        <taxon>Vibrionaceae</taxon>
        <taxon>Vibrio</taxon>
    </lineage>
</organism>
<protein>
    <submittedName>
        <fullName evidence="1">Uncharacterized protein</fullName>
    </submittedName>
</protein>
<gene>
    <name evidence="1" type="ORF">VPAL9027_00533</name>
</gene>
<dbReference type="EMBL" id="FUFT01000002">
    <property type="protein sequence ID" value="SJL82603.1"/>
    <property type="molecule type" value="Genomic_DNA"/>
</dbReference>
<evidence type="ECO:0000313" key="1">
    <source>
        <dbReference type="EMBL" id="SJL82603.1"/>
    </source>
</evidence>
<dbReference type="Proteomes" id="UP000189475">
    <property type="component" value="Unassembled WGS sequence"/>
</dbReference>